<keyword evidence="1" id="KW-0472">Membrane</keyword>
<evidence type="ECO:0000313" key="2">
    <source>
        <dbReference type="EMBL" id="GBO93002.1"/>
    </source>
</evidence>
<accession>A0A388S9R3</accession>
<keyword evidence="1" id="KW-0812">Transmembrane</keyword>
<name>A0A388S9R3_9BURK</name>
<comment type="caution">
    <text evidence="2">The sequence shown here is derived from an EMBL/GenBank/DDBJ whole genome shotgun (WGS) entry which is preliminary data.</text>
</comment>
<dbReference type="Proteomes" id="UP000266091">
    <property type="component" value="Unassembled WGS sequence"/>
</dbReference>
<keyword evidence="3" id="KW-1185">Reference proteome</keyword>
<feature type="transmembrane region" description="Helical" evidence="1">
    <location>
        <begin position="303"/>
        <end position="323"/>
    </location>
</feature>
<feature type="transmembrane region" description="Helical" evidence="1">
    <location>
        <begin position="126"/>
        <end position="150"/>
    </location>
</feature>
<protein>
    <recommendedName>
        <fullName evidence="4">DUF2868 domain-containing protein</fullName>
    </recommendedName>
</protein>
<sequence>MALFSESKLKKLRYPYNTARMVSLVKAIETSDAGGKYWSKTEAEEITAELSRETTPGSKASDFIQKRAALAFSRMSKRSPTLLTMKLNYGSRSLVALCLILGSYLLGAFGERFLSTGAEINLFSPIYLFIFGWSLFLYAALIILELVSIVRRRHIEFPLRTTLAKLSDGLFAPKIITSGIRQAFLKIWTPTVLRLSQFRIARILHWAFLAFTAGVISSIIVRGLGHNYLIGWDIVGLHNSPDNVCDIFNTLFGWIPAALNLGPLPDVNTVAAMRLDRLQDAATTSAAAAAAFAPAASWLPRLFILYGVVVLIPRLLLILWDTIGIQIRSERLPFEMDGYFADILRTAEAAVAGAAAATAAAAETVHEAAASDVKDAVEVKPDEESGKQS</sequence>
<feature type="transmembrane region" description="Helical" evidence="1">
    <location>
        <begin position="94"/>
        <end position="114"/>
    </location>
</feature>
<organism evidence="2 3">
    <name type="scientific">Mesosutterella multiformis</name>
    <dbReference type="NCBI Taxonomy" id="2259133"/>
    <lineage>
        <taxon>Bacteria</taxon>
        <taxon>Pseudomonadati</taxon>
        <taxon>Pseudomonadota</taxon>
        <taxon>Betaproteobacteria</taxon>
        <taxon>Burkholderiales</taxon>
        <taxon>Sutterellaceae</taxon>
        <taxon>Mesosutterella</taxon>
    </lineage>
</organism>
<gene>
    <name evidence="2" type="ORF">MESMUL_03560</name>
</gene>
<evidence type="ECO:0008006" key="4">
    <source>
        <dbReference type="Google" id="ProtNLM"/>
    </source>
</evidence>
<dbReference type="EMBL" id="BGZJ01000001">
    <property type="protein sequence ID" value="GBO93002.1"/>
    <property type="molecule type" value="Genomic_DNA"/>
</dbReference>
<dbReference type="AlphaFoldDB" id="A0A388S9R3"/>
<evidence type="ECO:0000313" key="3">
    <source>
        <dbReference type="Proteomes" id="UP000266091"/>
    </source>
</evidence>
<evidence type="ECO:0000256" key="1">
    <source>
        <dbReference type="SAM" id="Phobius"/>
    </source>
</evidence>
<dbReference type="OrthoDB" id="4998316at2"/>
<dbReference type="RefSeq" id="WP_116269480.1">
    <property type="nucleotide sequence ID" value="NZ_BGZJ01000001.1"/>
</dbReference>
<reference evidence="2 3" key="1">
    <citation type="journal article" date="2018" name="Int. J. Syst. Evol. Microbiol.">
        <title>Mesosutterella multiformis gen. nov., sp. nov., a member of the family Sutterellaceae and Sutterella megalosphaeroides sp. nov., isolated from human faeces.</title>
        <authorList>
            <person name="Sakamoto M."/>
            <person name="Ikeyama N."/>
            <person name="Kunihiro T."/>
            <person name="Iino T."/>
            <person name="Yuki M."/>
            <person name="Ohkuma M."/>
        </authorList>
    </citation>
    <scope>NUCLEOTIDE SEQUENCE [LARGE SCALE GENOMIC DNA]</scope>
    <source>
        <strain evidence="2 3">4NBBH2</strain>
    </source>
</reference>
<proteinExistence type="predicted"/>
<feature type="transmembrane region" description="Helical" evidence="1">
    <location>
        <begin position="203"/>
        <end position="224"/>
    </location>
</feature>
<keyword evidence="1" id="KW-1133">Transmembrane helix</keyword>